<comment type="subcellular location">
    <subcellularLocation>
        <location evidence="1">Nucleus</location>
    </subcellularLocation>
</comment>
<keyword evidence="9" id="KW-1185">Reference proteome</keyword>
<feature type="compositionally biased region" description="Low complexity" evidence="7">
    <location>
        <begin position="172"/>
        <end position="184"/>
    </location>
</feature>
<proteinExistence type="inferred from homology"/>
<reference evidence="8 9" key="1">
    <citation type="submission" date="2016-07" db="EMBL/GenBank/DDBJ databases">
        <title>Pervasive Adenine N6-methylation of Active Genes in Fungi.</title>
        <authorList>
            <consortium name="DOE Joint Genome Institute"/>
            <person name="Mondo S.J."/>
            <person name="Dannebaum R.O."/>
            <person name="Kuo R.C."/>
            <person name="Labutti K."/>
            <person name="Haridas S."/>
            <person name="Kuo A."/>
            <person name="Salamov A."/>
            <person name="Ahrendt S.R."/>
            <person name="Lipzen A."/>
            <person name="Sullivan W."/>
            <person name="Andreopoulos W.B."/>
            <person name="Clum A."/>
            <person name="Lindquist E."/>
            <person name="Daum C."/>
            <person name="Ramamoorthy G.K."/>
            <person name="Gryganskyi A."/>
            <person name="Culley D."/>
            <person name="Magnuson J.K."/>
            <person name="James T.Y."/>
            <person name="O'Malley M.A."/>
            <person name="Stajich J.E."/>
            <person name="Spatafora J.W."/>
            <person name="Visel A."/>
            <person name="Grigoriev I.V."/>
        </authorList>
    </citation>
    <scope>NUCLEOTIDE SEQUENCE [LARGE SCALE GENOMIC DNA]</scope>
    <source>
        <strain evidence="8 9">JEL800</strain>
    </source>
</reference>
<dbReference type="Pfam" id="PF07904">
    <property type="entry name" value="Eaf7"/>
    <property type="match status" value="1"/>
</dbReference>
<evidence type="ECO:0000256" key="5">
    <source>
        <dbReference type="ARBA" id="ARBA00023163"/>
    </source>
</evidence>
<evidence type="ECO:0000313" key="9">
    <source>
        <dbReference type="Proteomes" id="UP000193642"/>
    </source>
</evidence>
<dbReference type="GO" id="GO:0005634">
    <property type="term" value="C:nucleus"/>
    <property type="evidence" value="ECO:0007669"/>
    <property type="project" value="UniProtKB-SubCell"/>
</dbReference>
<feature type="region of interest" description="Disordered" evidence="7">
    <location>
        <begin position="107"/>
        <end position="221"/>
    </location>
</feature>
<evidence type="ECO:0000256" key="3">
    <source>
        <dbReference type="ARBA" id="ARBA00022853"/>
    </source>
</evidence>
<comment type="similarity">
    <text evidence="2">Belongs to the EAF7 family.</text>
</comment>
<gene>
    <name evidence="8" type="ORF">BCR33DRAFT_715321</name>
</gene>
<keyword evidence="4" id="KW-0805">Transcription regulation</keyword>
<keyword evidence="3" id="KW-0156">Chromatin regulator</keyword>
<dbReference type="PANTHER" id="PTHR13581">
    <property type="entry name" value="MRG-BINDING PROTEIN"/>
    <property type="match status" value="1"/>
</dbReference>
<evidence type="ECO:0000313" key="8">
    <source>
        <dbReference type="EMBL" id="ORY46920.1"/>
    </source>
</evidence>
<organism evidence="8 9">
    <name type="scientific">Rhizoclosmatium globosum</name>
    <dbReference type="NCBI Taxonomy" id="329046"/>
    <lineage>
        <taxon>Eukaryota</taxon>
        <taxon>Fungi</taxon>
        <taxon>Fungi incertae sedis</taxon>
        <taxon>Chytridiomycota</taxon>
        <taxon>Chytridiomycota incertae sedis</taxon>
        <taxon>Chytridiomycetes</taxon>
        <taxon>Chytridiales</taxon>
        <taxon>Chytriomycetaceae</taxon>
        <taxon>Rhizoclosmatium</taxon>
    </lineage>
</organism>
<keyword evidence="6" id="KW-0539">Nucleus</keyword>
<dbReference type="STRING" id="329046.A0A1Y2CIP5"/>
<evidence type="ECO:0008006" key="10">
    <source>
        <dbReference type="Google" id="ProtNLM"/>
    </source>
</evidence>
<dbReference type="GO" id="GO:0006357">
    <property type="term" value="P:regulation of transcription by RNA polymerase II"/>
    <property type="evidence" value="ECO:0007669"/>
    <property type="project" value="TreeGrafter"/>
</dbReference>
<evidence type="ECO:0000256" key="6">
    <source>
        <dbReference type="ARBA" id="ARBA00023242"/>
    </source>
</evidence>
<dbReference type="InterPro" id="IPR012423">
    <property type="entry name" value="Eaf7/MRGBP"/>
</dbReference>
<evidence type="ECO:0000256" key="2">
    <source>
        <dbReference type="ARBA" id="ARBA00007117"/>
    </source>
</evidence>
<dbReference type="PANTHER" id="PTHR13581:SF5">
    <property type="entry name" value="MRG_MORF4L-BINDING PROTEIN"/>
    <property type="match status" value="1"/>
</dbReference>
<protein>
    <recommendedName>
        <fullName evidence="10">Chromatin modification-related protein EAF7</fullName>
    </recommendedName>
</protein>
<sequence length="221" mass="23702">MSGARQVSPPTLSLATESVFLESICSTRPIGLHKHFRMIQILKAVNNTQNTGLASPHYISAAQLWSTLDGMYDLTSLDAVSNEWAFAFPPTPTDFSLPSDFSVPSIHVSPPPPVVEAKKRRLSSASPTSNTSSLSTAAPTPASSVFADETDDTDKLVTAKKRGRPKADRSASDASASAASARKASLAHQRSKKDRVEEDDDESSEEVVSATSTTRRTRGRK</sequence>
<keyword evidence="5" id="KW-0804">Transcription</keyword>
<dbReference type="Proteomes" id="UP000193642">
    <property type="component" value="Unassembled WGS sequence"/>
</dbReference>
<accession>A0A1Y2CIP5</accession>
<dbReference type="EMBL" id="MCGO01000015">
    <property type="protein sequence ID" value="ORY46920.1"/>
    <property type="molecule type" value="Genomic_DNA"/>
</dbReference>
<dbReference type="AlphaFoldDB" id="A0A1Y2CIP5"/>
<dbReference type="OrthoDB" id="5595141at2759"/>
<evidence type="ECO:0000256" key="7">
    <source>
        <dbReference type="SAM" id="MobiDB-lite"/>
    </source>
</evidence>
<feature type="compositionally biased region" description="Low complexity" evidence="7">
    <location>
        <begin position="123"/>
        <end position="144"/>
    </location>
</feature>
<evidence type="ECO:0000256" key="1">
    <source>
        <dbReference type="ARBA" id="ARBA00004123"/>
    </source>
</evidence>
<dbReference type="GO" id="GO:0035267">
    <property type="term" value="C:NuA4 histone acetyltransferase complex"/>
    <property type="evidence" value="ECO:0007669"/>
    <property type="project" value="TreeGrafter"/>
</dbReference>
<comment type="caution">
    <text evidence="8">The sequence shown here is derived from an EMBL/GenBank/DDBJ whole genome shotgun (WGS) entry which is preliminary data.</text>
</comment>
<name>A0A1Y2CIP5_9FUNG</name>
<dbReference type="GO" id="GO:0006325">
    <property type="term" value="P:chromatin organization"/>
    <property type="evidence" value="ECO:0007669"/>
    <property type="project" value="UniProtKB-KW"/>
</dbReference>
<evidence type="ECO:0000256" key="4">
    <source>
        <dbReference type="ARBA" id="ARBA00023015"/>
    </source>
</evidence>